<evidence type="ECO:0000256" key="4">
    <source>
        <dbReference type="ARBA" id="ARBA00022777"/>
    </source>
</evidence>
<keyword evidence="1" id="KW-0723">Serine/threonine-protein kinase</keyword>
<keyword evidence="11" id="KW-1185">Reference proteome</keyword>
<dbReference type="SUPFAM" id="SSF56112">
    <property type="entry name" value="Protein kinase-like (PK-like)"/>
    <property type="match status" value="1"/>
</dbReference>
<organism evidence="10 11">
    <name type="scientific">Porphyridium purpureum</name>
    <name type="common">Red alga</name>
    <name type="synonym">Porphyridium cruentum</name>
    <dbReference type="NCBI Taxonomy" id="35688"/>
    <lineage>
        <taxon>Eukaryota</taxon>
        <taxon>Rhodophyta</taxon>
        <taxon>Bangiophyceae</taxon>
        <taxon>Porphyridiales</taxon>
        <taxon>Porphyridiaceae</taxon>
        <taxon>Porphyridium</taxon>
    </lineage>
</organism>
<dbReference type="Gene3D" id="1.10.510.10">
    <property type="entry name" value="Transferase(Phosphotransferase) domain 1"/>
    <property type="match status" value="1"/>
</dbReference>
<accession>A0A5J4Z3U8</accession>
<dbReference type="GO" id="GO:0005524">
    <property type="term" value="F:ATP binding"/>
    <property type="evidence" value="ECO:0007669"/>
    <property type="project" value="UniProtKB-KW"/>
</dbReference>
<feature type="active site" description="Proton acceptor" evidence="6">
    <location>
        <position position="157"/>
    </location>
</feature>
<proteinExistence type="predicted"/>
<protein>
    <submittedName>
        <fullName evidence="10">3-phosphoinositide-dependent protein kinase 2</fullName>
    </submittedName>
</protein>
<dbReference type="InterPro" id="IPR011009">
    <property type="entry name" value="Kinase-like_dom_sf"/>
</dbReference>
<evidence type="ECO:0000313" key="10">
    <source>
        <dbReference type="EMBL" id="KAA8497812.1"/>
    </source>
</evidence>
<dbReference type="PROSITE" id="PS50011">
    <property type="entry name" value="PROTEIN_KINASE_DOM"/>
    <property type="match status" value="1"/>
</dbReference>
<evidence type="ECO:0000256" key="3">
    <source>
        <dbReference type="ARBA" id="ARBA00022741"/>
    </source>
</evidence>
<dbReference type="OrthoDB" id="347657at2759"/>
<evidence type="ECO:0000259" key="9">
    <source>
        <dbReference type="PROSITE" id="PS50011"/>
    </source>
</evidence>
<dbReference type="PANTHER" id="PTHR24350">
    <property type="entry name" value="SERINE/THREONINE-PROTEIN KINASE IAL-RELATED"/>
    <property type="match status" value="1"/>
</dbReference>
<dbReference type="SMART" id="SM00220">
    <property type="entry name" value="S_TKc"/>
    <property type="match status" value="1"/>
</dbReference>
<evidence type="ECO:0000313" key="11">
    <source>
        <dbReference type="Proteomes" id="UP000324585"/>
    </source>
</evidence>
<feature type="binding site" evidence="7">
    <location>
        <position position="61"/>
    </location>
    <ligand>
        <name>ATP</name>
        <dbReference type="ChEBI" id="CHEBI:30616"/>
    </ligand>
</feature>
<keyword evidence="2" id="KW-0808">Transferase</keyword>
<evidence type="ECO:0000256" key="6">
    <source>
        <dbReference type="PIRSR" id="PIRSR630616-1"/>
    </source>
</evidence>
<reference evidence="11" key="1">
    <citation type="journal article" date="2019" name="Nat. Commun.">
        <title>Expansion of phycobilisome linker gene families in mesophilic red algae.</title>
        <authorList>
            <person name="Lee J."/>
            <person name="Kim D."/>
            <person name="Bhattacharya D."/>
            <person name="Yoon H.S."/>
        </authorList>
    </citation>
    <scope>NUCLEOTIDE SEQUENCE [LARGE SCALE GENOMIC DNA]</scope>
    <source>
        <strain evidence="11">CCMP 1328</strain>
    </source>
</reference>
<name>A0A5J4Z3U8_PORPP</name>
<dbReference type="Proteomes" id="UP000324585">
    <property type="component" value="Unassembled WGS sequence"/>
</dbReference>
<dbReference type="InterPro" id="IPR008271">
    <property type="entry name" value="Ser/Thr_kinase_AS"/>
</dbReference>
<gene>
    <name evidence="10" type="ORF">FVE85_5397</name>
</gene>
<feature type="binding site" evidence="7">
    <location>
        <begin position="161"/>
        <end position="162"/>
    </location>
    <ligand>
        <name>ATP</name>
        <dbReference type="ChEBI" id="CHEBI:30616"/>
    </ligand>
</feature>
<dbReference type="EMBL" id="VRMN01000001">
    <property type="protein sequence ID" value="KAA8497812.1"/>
    <property type="molecule type" value="Genomic_DNA"/>
</dbReference>
<evidence type="ECO:0000256" key="7">
    <source>
        <dbReference type="PIRSR" id="PIRSR630616-2"/>
    </source>
</evidence>
<evidence type="ECO:0000256" key="8">
    <source>
        <dbReference type="PIRSR" id="PIRSR630616-3"/>
    </source>
</evidence>
<dbReference type="GO" id="GO:0004674">
    <property type="term" value="F:protein serine/threonine kinase activity"/>
    <property type="evidence" value="ECO:0007669"/>
    <property type="project" value="UniProtKB-KW"/>
</dbReference>
<dbReference type="AlphaFoldDB" id="A0A5J4Z3U8"/>
<dbReference type="InterPro" id="IPR030616">
    <property type="entry name" value="Aur-like"/>
</dbReference>
<sequence>MATSADDAKETPSNSAITIHDFELGETLHTGPFTTVLTARLRPSGKPSLPSDLRATYVALKVVDKRQSLRAQTLSRVIQERRVHARLNHINVLRMLGAFHDEQCVFFLLELCRGGTLAAALQARHDGRLAAHDTRQVVIQLINALEYIHAQGIVHCDLKPENILFLRANADGSARLDSLRLADFGSAVVLEVHTGEPGSESEGSGRTASLNYTVHSTVWCTAPEVLKHQRVTKASDMWGLGCLIFYCLSGTLLFGSERSAVDAQRAIVFQEPDALRQRVLEAVQALPDAHDLICGLVDRVPEQRYTAAQVRAHPFLAG</sequence>
<feature type="cross-link" description="Glycyl lysine isopeptide (Lys-Gly) (interchain with G-Cter in SUMO2)" evidence="8">
    <location>
        <position position="159"/>
    </location>
</feature>
<dbReference type="InterPro" id="IPR000719">
    <property type="entry name" value="Prot_kinase_dom"/>
</dbReference>
<evidence type="ECO:0000256" key="2">
    <source>
        <dbReference type="ARBA" id="ARBA00022679"/>
    </source>
</evidence>
<keyword evidence="4 10" id="KW-0418">Kinase</keyword>
<dbReference type="Gene3D" id="3.30.200.20">
    <property type="entry name" value="Phosphorylase Kinase, domain 1"/>
    <property type="match status" value="1"/>
</dbReference>
<evidence type="ECO:0000256" key="5">
    <source>
        <dbReference type="ARBA" id="ARBA00022840"/>
    </source>
</evidence>
<evidence type="ECO:0000256" key="1">
    <source>
        <dbReference type="ARBA" id="ARBA00022527"/>
    </source>
</evidence>
<comment type="caution">
    <text evidence="10">The sequence shown here is derived from an EMBL/GenBank/DDBJ whole genome shotgun (WGS) entry which is preliminary data.</text>
</comment>
<dbReference type="PROSITE" id="PS00108">
    <property type="entry name" value="PROTEIN_KINASE_ST"/>
    <property type="match status" value="1"/>
</dbReference>
<keyword evidence="5 7" id="KW-0067">ATP-binding</keyword>
<dbReference type="OMA" id="VIITEMY"/>
<feature type="domain" description="Protein kinase" evidence="9">
    <location>
        <begin position="22"/>
        <end position="316"/>
    </location>
</feature>
<dbReference type="Pfam" id="PF00069">
    <property type="entry name" value="Pkinase"/>
    <property type="match status" value="1"/>
</dbReference>
<feature type="binding site" evidence="7">
    <location>
        <position position="183"/>
    </location>
    <ligand>
        <name>ATP</name>
        <dbReference type="ChEBI" id="CHEBI:30616"/>
    </ligand>
</feature>
<keyword evidence="3 7" id="KW-0547">Nucleotide-binding</keyword>